<dbReference type="InterPro" id="IPR051172">
    <property type="entry name" value="Chlamydia_OmcB"/>
</dbReference>
<dbReference type="SUPFAM" id="SSF63825">
    <property type="entry name" value="YWTD domain"/>
    <property type="match status" value="1"/>
</dbReference>
<accession>A0A1Z4LLR6</accession>
<evidence type="ECO:0000259" key="2">
    <source>
        <dbReference type="Pfam" id="PF01345"/>
    </source>
</evidence>
<dbReference type="AlphaFoldDB" id="A0A1Z4LLR6"/>
<evidence type="ECO:0000256" key="1">
    <source>
        <dbReference type="SAM" id="MobiDB-lite"/>
    </source>
</evidence>
<evidence type="ECO:0000313" key="3">
    <source>
        <dbReference type="EMBL" id="BAY82191.1"/>
    </source>
</evidence>
<proteinExistence type="predicted"/>
<dbReference type="Proteomes" id="UP000218418">
    <property type="component" value="Chromosome"/>
</dbReference>
<dbReference type="InterPro" id="IPR047589">
    <property type="entry name" value="DUF11_rpt"/>
</dbReference>
<dbReference type="EMBL" id="AP018227">
    <property type="protein sequence ID" value="BAY82191.1"/>
    <property type="molecule type" value="Genomic_DNA"/>
</dbReference>
<name>A0A1Z4LLR6_9CYAN</name>
<protein>
    <recommendedName>
        <fullName evidence="2">DUF11 domain-containing protein</fullName>
    </recommendedName>
</protein>
<dbReference type="PANTHER" id="PTHR34819">
    <property type="entry name" value="LARGE CYSTEINE-RICH PERIPLASMIC PROTEIN OMCB"/>
    <property type="match status" value="1"/>
</dbReference>
<feature type="compositionally biased region" description="Polar residues" evidence="1">
    <location>
        <begin position="464"/>
        <end position="479"/>
    </location>
</feature>
<sequence>MKLLFKYLMCRSFQKSTKNQAKKKFSQKLTAGTNLGIMSAIAKYSKVLSTSIYKLVPLSAVVFTPAFLTTAPALAAVDRVCYLVSDVGGGNGGNDFLVKMDTNTGQFFQIGSGTGTSNIEAAAAQPGTNILFAASQESSGQLGTIDLITGVFTPRANQMGTGDGDRGSINFRDPDGLAFDPTDGTLYASIRTGDGRTPPDILIKVDPVTGQHIPNAFGAGVDYVEIEPQQQRNDIDGIVIDPADGTMYGIANQGGSGGKQYLVTINKNSGATNEVGELRVGNDPIDDVEDIAFDLNNKLYVSTGSTGNEKNRLYDVDKNTAIVSNPRPVTIGGDYEASGCFLLPPVDVSLNKTVNNSNPNFNEFVTFTLTLTNDVASNNDAYSDINNLVVEDILPANLEFDSFVSTPSGSTSTYNAATRTVTWNINEVLKGNNTTLQFRARVTGSGSITNSAEVTSIREFDVDSTPNNNQATEDDQSSVSLTATASNPDVILVKRITAINGNRTENPNDNTPLNTFVDDTVSARQDDDNHPNWLDNYLIGAINAGKIKPGDEIEYTVYFLNAGNSDGENLRICDRITPFQDFKLNAYGTGNDLQLKLANNSEINLTSASDNNDRAQLISTTGTVPTNCNLKGANDNGTLLIDITGTGQTNQSDLTSIPGSTGKGTPDNSYGFFRFTTTVKP</sequence>
<dbReference type="NCBIfam" id="TIGR01451">
    <property type="entry name" value="B_ant_repeat"/>
    <property type="match status" value="1"/>
</dbReference>
<evidence type="ECO:0000313" key="4">
    <source>
        <dbReference type="Proteomes" id="UP000218418"/>
    </source>
</evidence>
<dbReference type="OrthoDB" id="6074739at2"/>
<feature type="region of interest" description="Disordered" evidence="1">
    <location>
        <begin position="460"/>
        <end position="479"/>
    </location>
</feature>
<reference evidence="3 4" key="1">
    <citation type="submission" date="2017-06" db="EMBL/GenBank/DDBJ databases">
        <title>Genome sequencing of cyanobaciteial culture collection at National Institute for Environmental Studies (NIES).</title>
        <authorList>
            <person name="Hirose Y."/>
            <person name="Shimura Y."/>
            <person name="Fujisawa T."/>
            <person name="Nakamura Y."/>
            <person name="Kawachi M."/>
        </authorList>
    </citation>
    <scope>NUCLEOTIDE SEQUENCE [LARGE SCALE GENOMIC DNA]</scope>
    <source>
        <strain evidence="3 4">NIES-267</strain>
    </source>
</reference>
<dbReference type="PANTHER" id="PTHR34819:SF3">
    <property type="entry name" value="CELL SURFACE PROTEIN"/>
    <property type="match status" value="1"/>
</dbReference>
<dbReference type="InterPro" id="IPR001434">
    <property type="entry name" value="OmcB-like_DUF11"/>
</dbReference>
<gene>
    <name evidence="3" type="ORF">NIES267_16700</name>
</gene>
<feature type="domain" description="DUF11" evidence="2">
    <location>
        <begin position="347"/>
        <end position="472"/>
    </location>
</feature>
<dbReference type="Pfam" id="PF01345">
    <property type="entry name" value="DUF11"/>
    <property type="match status" value="1"/>
</dbReference>
<keyword evidence="4" id="KW-1185">Reference proteome</keyword>
<organism evidence="3 4">
    <name type="scientific">Calothrix parasitica NIES-267</name>
    <dbReference type="NCBI Taxonomy" id="1973488"/>
    <lineage>
        <taxon>Bacteria</taxon>
        <taxon>Bacillati</taxon>
        <taxon>Cyanobacteriota</taxon>
        <taxon>Cyanophyceae</taxon>
        <taxon>Nostocales</taxon>
        <taxon>Calotrichaceae</taxon>
        <taxon>Calothrix</taxon>
    </lineage>
</organism>
<dbReference type="Gene3D" id="2.60.40.1170">
    <property type="entry name" value="Mu homology domain, subdomain B"/>
    <property type="match status" value="1"/>
</dbReference>